<evidence type="ECO:0000313" key="3">
    <source>
        <dbReference type="Proteomes" id="UP000827092"/>
    </source>
</evidence>
<dbReference type="InterPro" id="IPR001584">
    <property type="entry name" value="Integrase_cat-core"/>
</dbReference>
<gene>
    <name evidence="2" type="ORF">JTE90_021428</name>
</gene>
<dbReference type="GO" id="GO:0015074">
    <property type="term" value="P:DNA integration"/>
    <property type="evidence" value="ECO:0007669"/>
    <property type="project" value="InterPro"/>
</dbReference>
<dbReference type="InterPro" id="IPR012337">
    <property type="entry name" value="RNaseH-like_sf"/>
</dbReference>
<organism evidence="2 3">
    <name type="scientific">Oedothorax gibbosus</name>
    <dbReference type="NCBI Taxonomy" id="931172"/>
    <lineage>
        <taxon>Eukaryota</taxon>
        <taxon>Metazoa</taxon>
        <taxon>Ecdysozoa</taxon>
        <taxon>Arthropoda</taxon>
        <taxon>Chelicerata</taxon>
        <taxon>Arachnida</taxon>
        <taxon>Araneae</taxon>
        <taxon>Araneomorphae</taxon>
        <taxon>Entelegynae</taxon>
        <taxon>Araneoidea</taxon>
        <taxon>Linyphiidae</taxon>
        <taxon>Erigoninae</taxon>
        <taxon>Oedothorax</taxon>
    </lineage>
</organism>
<dbReference type="SUPFAM" id="SSF53098">
    <property type="entry name" value="Ribonuclease H-like"/>
    <property type="match status" value="1"/>
</dbReference>
<accession>A0AAV6VG25</accession>
<protein>
    <recommendedName>
        <fullName evidence="1">Integrase catalytic domain-containing protein</fullName>
    </recommendedName>
</protein>
<proteinExistence type="predicted"/>
<feature type="domain" description="Integrase catalytic" evidence="1">
    <location>
        <begin position="9"/>
        <end position="197"/>
    </location>
</feature>
<dbReference type="PROSITE" id="PS50994">
    <property type="entry name" value="INTEGRASE"/>
    <property type="match status" value="1"/>
</dbReference>
<dbReference type="EMBL" id="JAFNEN010000096">
    <property type="protein sequence ID" value="KAG8194968.1"/>
    <property type="molecule type" value="Genomic_DNA"/>
</dbReference>
<dbReference type="AlphaFoldDB" id="A0AAV6VG25"/>
<evidence type="ECO:0000313" key="2">
    <source>
        <dbReference type="EMBL" id="KAG8194968.1"/>
    </source>
</evidence>
<dbReference type="Proteomes" id="UP000827092">
    <property type="component" value="Unassembled WGS sequence"/>
</dbReference>
<dbReference type="GO" id="GO:0003676">
    <property type="term" value="F:nucleic acid binding"/>
    <property type="evidence" value="ECO:0007669"/>
    <property type="project" value="InterPro"/>
</dbReference>
<dbReference type="PANTHER" id="PTHR47331">
    <property type="entry name" value="PHD-TYPE DOMAIN-CONTAINING PROTEIN"/>
    <property type="match status" value="1"/>
</dbReference>
<dbReference type="InterPro" id="IPR036397">
    <property type="entry name" value="RNaseH_sf"/>
</dbReference>
<reference evidence="2 3" key="1">
    <citation type="journal article" date="2022" name="Nat. Ecol. Evol.">
        <title>A masculinizing supergene underlies an exaggerated male reproductive morph in a spider.</title>
        <authorList>
            <person name="Hendrickx F."/>
            <person name="De Corte Z."/>
            <person name="Sonet G."/>
            <person name="Van Belleghem S.M."/>
            <person name="Kostlbacher S."/>
            <person name="Vangestel C."/>
        </authorList>
    </citation>
    <scope>NUCLEOTIDE SEQUENCE [LARGE SCALE GENOMIC DNA]</scope>
    <source>
        <strain evidence="2">W744_W776</strain>
    </source>
</reference>
<comment type="caution">
    <text evidence="2">The sequence shown here is derived from an EMBL/GenBank/DDBJ whole genome shotgun (WGS) entry which is preliminary data.</text>
</comment>
<dbReference type="Gene3D" id="3.30.420.10">
    <property type="entry name" value="Ribonuclease H-like superfamily/Ribonuclease H"/>
    <property type="match status" value="1"/>
</dbReference>
<name>A0AAV6VG25_9ARAC</name>
<sequence length="347" mass="39471">MTTPIETPVAPLPEDRVRDAHVFEVVGVDLCGPMYLKDKTKCWAVLFTCAVYRGVHIELVTLLTTDSFILALRRFIARRGRPSTIYSDNGTNLVGTSNALRHVNWEKVQELSTIKKIQWKFNPPSSPWWGDFWERLIGSLKRILRRVIDNACLQAEELSTVLCEAESLINSRPMTYISEDVDDLKVLSPSMFLNEIEEFVVAAFEEIDAKRMNSRFAYRLRLRNDLRKCFRNEYLGQLREYYTLKGDQHEDSHSVSTMDVIRKAVHHVNPGQVPVLTLDQPPCMPLLNRYSGQGYGEENFVIFPGGLHIEMASFKVAGDWLCGSGCIQMLVETGITTIGAAEMLNHI</sequence>
<evidence type="ECO:0000259" key="1">
    <source>
        <dbReference type="PROSITE" id="PS50994"/>
    </source>
</evidence>
<keyword evidence="3" id="KW-1185">Reference proteome</keyword>